<feature type="region of interest" description="Disordered" evidence="1">
    <location>
        <begin position="1"/>
        <end position="21"/>
    </location>
</feature>
<protein>
    <submittedName>
        <fullName evidence="2">Uncharacterized protein</fullName>
    </submittedName>
</protein>
<reference evidence="2" key="1">
    <citation type="submission" date="2014-09" db="EMBL/GenBank/DDBJ databases">
        <authorList>
            <person name="Magalhaes I.L.F."/>
            <person name="Oliveira U."/>
            <person name="Santos F.R."/>
            <person name="Vidigal T.H.D.A."/>
            <person name="Brescovit A.D."/>
            <person name="Santos A.J."/>
        </authorList>
    </citation>
    <scope>NUCLEOTIDE SEQUENCE</scope>
    <source>
        <tissue evidence="2">Shoot tissue taken approximately 20 cm above the soil surface</tissue>
    </source>
</reference>
<accession>A0A0A9AUW6</accession>
<dbReference type="EMBL" id="GBRH01246998">
    <property type="protein sequence ID" value="JAD50897.1"/>
    <property type="molecule type" value="Transcribed_RNA"/>
</dbReference>
<name>A0A0A9AUW6_ARUDO</name>
<dbReference type="AlphaFoldDB" id="A0A0A9AUW6"/>
<reference evidence="2" key="2">
    <citation type="journal article" date="2015" name="Data Brief">
        <title>Shoot transcriptome of the giant reed, Arundo donax.</title>
        <authorList>
            <person name="Barrero R.A."/>
            <person name="Guerrero F.D."/>
            <person name="Moolhuijzen P."/>
            <person name="Goolsby J.A."/>
            <person name="Tidwell J."/>
            <person name="Bellgard S.E."/>
            <person name="Bellgard M.I."/>
        </authorList>
    </citation>
    <scope>NUCLEOTIDE SEQUENCE</scope>
    <source>
        <tissue evidence="2">Shoot tissue taken approximately 20 cm above the soil surface</tissue>
    </source>
</reference>
<sequence length="21" mass="2205">MPNKTAVPKTSSLGNSLRSLC</sequence>
<organism evidence="2">
    <name type="scientific">Arundo donax</name>
    <name type="common">Giant reed</name>
    <name type="synonym">Donax arundinaceus</name>
    <dbReference type="NCBI Taxonomy" id="35708"/>
    <lineage>
        <taxon>Eukaryota</taxon>
        <taxon>Viridiplantae</taxon>
        <taxon>Streptophyta</taxon>
        <taxon>Embryophyta</taxon>
        <taxon>Tracheophyta</taxon>
        <taxon>Spermatophyta</taxon>
        <taxon>Magnoliopsida</taxon>
        <taxon>Liliopsida</taxon>
        <taxon>Poales</taxon>
        <taxon>Poaceae</taxon>
        <taxon>PACMAD clade</taxon>
        <taxon>Arundinoideae</taxon>
        <taxon>Arundineae</taxon>
        <taxon>Arundo</taxon>
    </lineage>
</organism>
<proteinExistence type="predicted"/>
<evidence type="ECO:0000256" key="1">
    <source>
        <dbReference type="SAM" id="MobiDB-lite"/>
    </source>
</evidence>
<feature type="compositionally biased region" description="Polar residues" evidence="1">
    <location>
        <begin position="8"/>
        <end position="21"/>
    </location>
</feature>
<evidence type="ECO:0000313" key="2">
    <source>
        <dbReference type="EMBL" id="JAD50897.1"/>
    </source>
</evidence>